<dbReference type="Proteomes" id="UP001235513">
    <property type="component" value="Unassembled WGS sequence"/>
</dbReference>
<evidence type="ECO:0008006" key="3">
    <source>
        <dbReference type="Google" id="ProtNLM"/>
    </source>
</evidence>
<organism evidence="1 2">
    <name type="scientific">Chryseobacterium lathyri</name>
    <dbReference type="NCBI Taxonomy" id="395933"/>
    <lineage>
        <taxon>Bacteria</taxon>
        <taxon>Pseudomonadati</taxon>
        <taxon>Bacteroidota</taxon>
        <taxon>Flavobacteriia</taxon>
        <taxon>Flavobacteriales</taxon>
        <taxon>Weeksellaceae</taxon>
        <taxon>Chryseobacterium group</taxon>
        <taxon>Chryseobacterium</taxon>
    </lineage>
</organism>
<reference evidence="1 2" key="1">
    <citation type="submission" date="2023-07" db="EMBL/GenBank/DDBJ databases">
        <title>Sorghum-associated microbial communities from plants grown in Nebraska, USA.</title>
        <authorList>
            <person name="Schachtman D."/>
        </authorList>
    </citation>
    <scope>NUCLEOTIDE SEQUENCE [LARGE SCALE GENOMIC DNA]</scope>
    <source>
        <strain evidence="1 2">CC351</strain>
    </source>
</reference>
<comment type="caution">
    <text evidence="1">The sequence shown here is derived from an EMBL/GenBank/DDBJ whole genome shotgun (WGS) entry which is preliminary data.</text>
</comment>
<evidence type="ECO:0000313" key="2">
    <source>
        <dbReference type="Proteomes" id="UP001235513"/>
    </source>
</evidence>
<accession>A0ABT9SKI2</accession>
<dbReference type="EMBL" id="JAUSRL010000002">
    <property type="protein sequence ID" value="MDP9959948.1"/>
    <property type="molecule type" value="Genomic_DNA"/>
</dbReference>
<dbReference type="RefSeq" id="WP_306843036.1">
    <property type="nucleotide sequence ID" value="NZ_JAUSRL010000002.1"/>
</dbReference>
<keyword evidence="2" id="KW-1185">Reference proteome</keyword>
<sequence>MAAEDFVKNFYQEKQSILNSSFDHQSKYRTLVSTKIEELIQMKNFKNKMRFLFLSLLISTSIFGQSNNDIKSRLKTYIHLDSIDVYSKDYPTKILEGSGFITNKNKKNIGSAGFSIEITKDINNRIIRVLKSESDHYERYDKKPQKSIISKITIYFNEFQQPDLAKYLSETFISDSLVTTKTFFFDLKENNDDIYDDIYEFRQIEDLLSIVKKEME</sequence>
<evidence type="ECO:0000313" key="1">
    <source>
        <dbReference type="EMBL" id="MDP9959948.1"/>
    </source>
</evidence>
<protein>
    <recommendedName>
        <fullName evidence="3">DUF4468 domain-containing protein</fullName>
    </recommendedName>
</protein>
<proteinExistence type="predicted"/>
<name>A0ABT9SKI2_9FLAO</name>
<gene>
    <name evidence="1" type="ORF">J2T04_001827</name>
</gene>